<dbReference type="UniPathway" id="UPA00196"/>
<dbReference type="InterPro" id="IPR005599">
    <property type="entry name" value="GPI_mannosylTrfase"/>
</dbReference>
<evidence type="ECO:0000313" key="15">
    <source>
        <dbReference type="Proteomes" id="UP000094526"/>
    </source>
</evidence>
<evidence type="ECO:0000256" key="10">
    <source>
        <dbReference type="ARBA" id="ARBA00023136"/>
    </source>
</evidence>
<evidence type="ECO:0000256" key="13">
    <source>
        <dbReference type="SAM" id="MobiDB-lite"/>
    </source>
</evidence>
<dbReference type="Pfam" id="PF03901">
    <property type="entry name" value="Glyco_transf_22"/>
    <property type="match status" value="1"/>
</dbReference>
<evidence type="ECO:0000256" key="9">
    <source>
        <dbReference type="ARBA" id="ARBA00022989"/>
    </source>
</evidence>
<comment type="function">
    <text evidence="11">Mannosyltransferase involved in glycosylphosphatidylinositol-anchor biosynthesis. Transfers the third mannose to Man2-GlcN-acyl-PI during GPI precursor assembly.</text>
</comment>
<keyword evidence="5 12" id="KW-0328">Glycosyltransferase</keyword>
<dbReference type="PANTHER" id="PTHR22760:SF4">
    <property type="entry name" value="GPI MANNOSYLTRANSFERASE 3"/>
    <property type="match status" value="1"/>
</dbReference>
<proteinExistence type="inferred from homology"/>
<evidence type="ECO:0000256" key="1">
    <source>
        <dbReference type="ARBA" id="ARBA00004477"/>
    </source>
</evidence>
<evidence type="ECO:0000256" key="5">
    <source>
        <dbReference type="ARBA" id="ARBA00022676"/>
    </source>
</evidence>
<organism evidence="14 15">
    <name type="scientific">Cladophialophora carrionii</name>
    <dbReference type="NCBI Taxonomy" id="86049"/>
    <lineage>
        <taxon>Eukaryota</taxon>
        <taxon>Fungi</taxon>
        <taxon>Dikarya</taxon>
        <taxon>Ascomycota</taxon>
        <taxon>Pezizomycotina</taxon>
        <taxon>Eurotiomycetes</taxon>
        <taxon>Chaetothyriomycetidae</taxon>
        <taxon>Chaetothyriales</taxon>
        <taxon>Herpotrichiellaceae</taxon>
        <taxon>Cladophialophora</taxon>
    </lineage>
</organism>
<dbReference type="GO" id="GO:0006506">
    <property type="term" value="P:GPI anchor biosynthetic process"/>
    <property type="evidence" value="ECO:0007669"/>
    <property type="project" value="UniProtKB-UniPathway"/>
</dbReference>
<keyword evidence="9" id="KW-1133">Transmembrane helix</keyword>
<evidence type="ECO:0000256" key="7">
    <source>
        <dbReference type="ARBA" id="ARBA00022692"/>
    </source>
</evidence>
<keyword evidence="4" id="KW-0337">GPI-anchor biosynthesis</keyword>
<dbReference type="GO" id="GO:0005789">
    <property type="term" value="C:endoplasmic reticulum membrane"/>
    <property type="evidence" value="ECO:0007669"/>
    <property type="project" value="UniProtKB-SubCell"/>
</dbReference>
<evidence type="ECO:0000256" key="6">
    <source>
        <dbReference type="ARBA" id="ARBA00022679"/>
    </source>
</evidence>
<evidence type="ECO:0000256" key="12">
    <source>
        <dbReference type="RuleBase" id="RU363075"/>
    </source>
</evidence>
<dbReference type="EC" id="2.4.1.-" evidence="12"/>
<feature type="compositionally biased region" description="Basic and acidic residues" evidence="13">
    <location>
        <begin position="750"/>
        <end position="785"/>
    </location>
</feature>
<dbReference type="VEuPathDB" id="FungiDB:CLCR_01835"/>
<gene>
    <name evidence="14" type="primary">gpi10</name>
    <name evidence="14" type="ORF">CLCR_01835</name>
</gene>
<reference evidence="15" key="1">
    <citation type="submission" date="2015-07" db="EMBL/GenBank/DDBJ databases">
        <authorList>
            <person name="Teixeira M.M."/>
            <person name="Souza R.C."/>
            <person name="Almeida L.G."/>
            <person name="Vicente V.A."/>
            <person name="de Hoog S."/>
            <person name="Bocca A.L."/>
            <person name="de Almeida S.R."/>
            <person name="Vasconcelos A.T."/>
            <person name="Felipe M.S."/>
        </authorList>
    </citation>
    <scope>NUCLEOTIDE SEQUENCE [LARGE SCALE GENOMIC DNA]</scope>
    <source>
        <strain evidence="15">KSF</strain>
    </source>
</reference>
<comment type="subcellular location">
    <subcellularLocation>
        <location evidence="1 12">Endoplasmic reticulum membrane</location>
        <topology evidence="1 12">Multi-pass membrane protein</topology>
    </subcellularLocation>
</comment>
<keyword evidence="15" id="KW-1185">Reference proteome</keyword>
<dbReference type="PANTHER" id="PTHR22760">
    <property type="entry name" value="GLYCOSYLTRANSFERASE"/>
    <property type="match status" value="1"/>
</dbReference>
<keyword evidence="8 12" id="KW-0256">Endoplasmic reticulum</keyword>
<evidence type="ECO:0000256" key="3">
    <source>
        <dbReference type="ARBA" id="ARBA00006065"/>
    </source>
</evidence>
<evidence type="ECO:0000256" key="8">
    <source>
        <dbReference type="ARBA" id="ARBA00022824"/>
    </source>
</evidence>
<comment type="pathway">
    <text evidence="2">Glycolipid biosynthesis; glycosylphosphatidylinositol-anchor biosynthesis.</text>
</comment>
<sequence length="785" mass="89186">MSTEQPAGIDRGVNHGAEHATLTTAKAATSTLSRPTRQPWRQMESHSVLLFLLAFRLVNALTVQTFFQPDEYFQALEPAWQWAFGNEAGAWITWEWKHHLRSAIHPAIFGICYQLADVLAAFLRRQHHPRAEVLLAAPKILQALFAALSDFYTWKLASCIYGAQSPASLTALALTVASPWQWFCSTRTFSNSLETTLTIVALYNWPWHWALPLRNREETTAAPDDHVVRSRDKSARRAESADDLTRLRRSLLCAAIAVILRPTNVLVWMTLSWYTFVWNWNGPLGEKKMFARETVICGSTILLLSAVVDRIFYHAWVFPPVNFLRVNVLQSLASFYGNNDWHYYMTQGYPLLLTTALPFTLVGLYRFWQSSNERPIEDATPAGQIGLRLLARTSLLVPAAFSLISHKEVRFIYPLLPALHIITALPVSSFFLSSPTQQSTSTQPALRRRPILLPILALNFAIAYYTSQVHNSGIISLTTYLRGEFETHYLAGQANMTIGTLMPCHSTPWRSHLQYPATSDEPGIRGWVLTCEPPLDLNQTQKQTYLDEADQFYANPATWIKKHMSRHMPLASQQPDDDGAMGVHAPLSRHHHHQHHHHYRPSGHKKKIDTLPTEVLAREREEAFWATRTGQRKPWPDYLVFFAQLEPTMQAALRGSAYAECWRGFNSQWHDDWRRVGDVVVWCLDPTLQELWAKHSNSGTRNQVAAGTAYAHGAGIAAEEEIEEGASRGQKILGRGHAKRGNLDAQKNAKKNEHKEDSVSEEGHTEPFRRVVEKPFWKHREPEAD</sequence>
<comment type="caution">
    <text evidence="14">The sequence shown here is derived from an EMBL/GenBank/DDBJ whole genome shotgun (WGS) entry which is preliminary data.</text>
</comment>
<dbReference type="GO" id="GO:0000026">
    <property type="term" value="F:alpha-1,2-mannosyltransferase activity"/>
    <property type="evidence" value="ECO:0007669"/>
    <property type="project" value="TreeGrafter"/>
</dbReference>
<dbReference type="Proteomes" id="UP000094526">
    <property type="component" value="Unassembled WGS sequence"/>
</dbReference>
<dbReference type="AlphaFoldDB" id="A0A1C1CDU5"/>
<dbReference type="OrthoDB" id="416834at2759"/>
<keyword evidence="10" id="KW-0472">Membrane</keyword>
<comment type="similarity">
    <text evidence="3">Belongs to the glycosyltransferase 22 family. PIGB subfamily.</text>
</comment>
<feature type="region of interest" description="Disordered" evidence="13">
    <location>
        <begin position="733"/>
        <end position="785"/>
    </location>
</feature>
<evidence type="ECO:0000313" key="14">
    <source>
        <dbReference type="EMBL" id="OCT46705.1"/>
    </source>
</evidence>
<protein>
    <recommendedName>
        <fullName evidence="12">Mannosyltransferase</fullName>
        <ecNumber evidence="12">2.4.1.-</ecNumber>
    </recommendedName>
</protein>
<dbReference type="EMBL" id="LGRB01000015">
    <property type="protein sequence ID" value="OCT46705.1"/>
    <property type="molecule type" value="Genomic_DNA"/>
</dbReference>
<name>A0A1C1CDU5_9EURO</name>
<keyword evidence="7" id="KW-0812">Transmembrane</keyword>
<evidence type="ECO:0000256" key="2">
    <source>
        <dbReference type="ARBA" id="ARBA00004687"/>
    </source>
</evidence>
<evidence type="ECO:0000256" key="11">
    <source>
        <dbReference type="ARBA" id="ARBA00024708"/>
    </source>
</evidence>
<evidence type="ECO:0000256" key="4">
    <source>
        <dbReference type="ARBA" id="ARBA00022502"/>
    </source>
</evidence>
<keyword evidence="6 14" id="KW-0808">Transferase</keyword>
<dbReference type="STRING" id="86049.A0A1C1CDU5"/>
<dbReference type="VEuPathDB" id="FungiDB:G647_01426"/>
<accession>A0A1C1CDU5</accession>